<accession>A0A8X8Z923</accession>
<evidence type="ECO:0000313" key="8">
    <source>
        <dbReference type="EMBL" id="KAG6396296.1"/>
    </source>
</evidence>
<keyword evidence="6" id="KW-0812">Transmembrane</keyword>
<keyword evidence="2 4" id="KW-0863">Zinc-finger</keyword>
<dbReference type="Gene3D" id="4.10.1100.10">
    <property type="entry name" value="Transcription factor, SBP-box domain"/>
    <property type="match status" value="1"/>
</dbReference>
<reference evidence="8" key="2">
    <citation type="submission" date="2020-08" db="EMBL/GenBank/DDBJ databases">
        <title>Plant Genome Project.</title>
        <authorList>
            <person name="Zhang R.-G."/>
        </authorList>
    </citation>
    <scope>NUCLEOTIDE SEQUENCE</scope>
    <source>
        <strain evidence="8">Huo1</strain>
        <tissue evidence="8">Leaf</tissue>
    </source>
</reference>
<feature type="region of interest" description="Disordered" evidence="5">
    <location>
        <begin position="355"/>
        <end position="383"/>
    </location>
</feature>
<feature type="domain" description="SBP-type" evidence="7">
    <location>
        <begin position="181"/>
        <end position="287"/>
    </location>
</feature>
<feature type="compositionally biased region" description="Polar residues" evidence="5">
    <location>
        <begin position="738"/>
        <end position="760"/>
    </location>
</feature>
<evidence type="ECO:0000256" key="3">
    <source>
        <dbReference type="ARBA" id="ARBA00022833"/>
    </source>
</evidence>
<proteinExistence type="predicted"/>
<evidence type="ECO:0000256" key="1">
    <source>
        <dbReference type="ARBA" id="ARBA00022723"/>
    </source>
</evidence>
<dbReference type="EMBL" id="PNBA02000016">
    <property type="protein sequence ID" value="KAG6396296.1"/>
    <property type="molecule type" value="Genomic_DNA"/>
</dbReference>
<keyword evidence="9" id="KW-1185">Reference proteome</keyword>
<gene>
    <name evidence="8" type="ORF">SASPL_142444</name>
</gene>
<dbReference type="Proteomes" id="UP000298416">
    <property type="component" value="Unassembled WGS sequence"/>
</dbReference>
<evidence type="ECO:0000259" key="7">
    <source>
        <dbReference type="PROSITE" id="PS51141"/>
    </source>
</evidence>
<dbReference type="PROSITE" id="PS51141">
    <property type="entry name" value="ZF_SBP"/>
    <property type="match status" value="1"/>
</dbReference>
<dbReference type="InterPro" id="IPR036893">
    <property type="entry name" value="SBP_sf"/>
</dbReference>
<dbReference type="GO" id="GO:0003677">
    <property type="term" value="F:DNA binding"/>
    <property type="evidence" value="ECO:0007669"/>
    <property type="project" value="InterPro"/>
</dbReference>
<keyword evidence="6" id="KW-0472">Membrane</keyword>
<evidence type="ECO:0000256" key="6">
    <source>
        <dbReference type="SAM" id="Phobius"/>
    </source>
</evidence>
<keyword evidence="6" id="KW-1133">Transmembrane helix</keyword>
<comment type="caution">
    <text evidence="8">The sequence shown here is derived from an EMBL/GenBank/DDBJ whole genome shotgun (WGS) entry which is preliminary data.</text>
</comment>
<dbReference type="PANTHER" id="PTHR31251">
    <property type="entry name" value="SQUAMOSA PROMOTER-BINDING-LIKE PROTEIN 4"/>
    <property type="match status" value="1"/>
</dbReference>
<dbReference type="Pfam" id="PF26102">
    <property type="entry name" value="Ig_SPL7"/>
    <property type="match status" value="1"/>
</dbReference>
<evidence type="ECO:0000256" key="5">
    <source>
        <dbReference type="SAM" id="MobiDB-lite"/>
    </source>
</evidence>
<sequence length="866" mass="96441">MDHVDACSSIRGDVGRKHLQFVLLEHKADGGEEAGVSNTAHADLSVPPTNVEDYIRRCPCVEFGPCKHRVRALQLHNRQRGDFAAKFSDFLGNLKIPPIMKQNQIPTPPIEAQIPADDPTASSLFDWSDFLDFNVDEGLHPATSLPHSEQEQAGGSDPAQEKPGAVRKRDPRLLCSNFLARVPCACPELDAKLAEEERQLPRYHKRHRVCLRCANAVSVVIDGEAKRYCQQCGNGMVRIVFNIYLDLASVNAYIVLLERFHILSDFDEGKRSCRRKLERHNNRRRRKPHDSKESAEKESQLIILADDLSGDDDAGKDGISVNGQIEEKELLLESDGQVSVRGSQNLQSNIIVSLSTSGEPHTKADRQDPTFKQSPPHCDNKSSFSSACPAGRISFKLYDWNPAEFPRRLRLQIFQWLASMPVELEGYIRPGCTILTAFIAMPEPVWRKLLEEPALCIKNLVSSPGSLLSGRGAMHVYLNDMIFRITKDATLVHEVKVKHRAPKLHYIYPNCFEAGRPMEFVACGSHLLQPNFRFLISFSGQYLAYKIRVSSPCEKGHANSADHQLLKIYVPQIDIAFSGPGFVEVENQSGLSNFIPVLVGDKETCAEMKILQQKSATPFSSSSQELECSSPRPACEVLASRQAEFSEFVLDVAWLLKKPASKQKLTSSHILRLNCLLKYLMEKESTVVLGGLCCSLRSAMDNDLVDSDSDSDLRLLQKNMNTARRRLAPRSHEKVVTDTPTPSGNCCSHSSENDASSLTPSSNLNFISQGLQRTVKKLIGPVRPRPSLSEDTTVPLLQNEVIMNVDLQERLSRSWSSRTLSTWRLLVMAVMAVGVCFGVCAAVVHPQRVGRITSTIHSCLFDNSGR</sequence>
<feature type="region of interest" description="Disordered" evidence="5">
    <location>
        <begin position="277"/>
        <end position="298"/>
    </location>
</feature>
<dbReference type="InterPro" id="IPR044817">
    <property type="entry name" value="SBP-like"/>
</dbReference>
<keyword evidence="1" id="KW-0479">Metal-binding</keyword>
<reference evidence="8" key="1">
    <citation type="submission" date="2018-01" db="EMBL/GenBank/DDBJ databases">
        <authorList>
            <person name="Mao J.F."/>
        </authorList>
    </citation>
    <scope>NUCLEOTIDE SEQUENCE</scope>
    <source>
        <strain evidence="8">Huo1</strain>
        <tissue evidence="8">Leaf</tissue>
    </source>
</reference>
<evidence type="ECO:0000256" key="2">
    <source>
        <dbReference type="ARBA" id="ARBA00022771"/>
    </source>
</evidence>
<organism evidence="8">
    <name type="scientific">Salvia splendens</name>
    <name type="common">Scarlet sage</name>
    <dbReference type="NCBI Taxonomy" id="180675"/>
    <lineage>
        <taxon>Eukaryota</taxon>
        <taxon>Viridiplantae</taxon>
        <taxon>Streptophyta</taxon>
        <taxon>Embryophyta</taxon>
        <taxon>Tracheophyta</taxon>
        <taxon>Spermatophyta</taxon>
        <taxon>Magnoliopsida</taxon>
        <taxon>eudicotyledons</taxon>
        <taxon>Gunneridae</taxon>
        <taxon>Pentapetalae</taxon>
        <taxon>asterids</taxon>
        <taxon>lamiids</taxon>
        <taxon>Lamiales</taxon>
        <taxon>Lamiaceae</taxon>
        <taxon>Nepetoideae</taxon>
        <taxon>Mentheae</taxon>
        <taxon>Salviinae</taxon>
        <taxon>Salvia</taxon>
        <taxon>Salvia subgen. Calosphace</taxon>
        <taxon>core Calosphace</taxon>
    </lineage>
</organism>
<dbReference type="InterPro" id="IPR004333">
    <property type="entry name" value="SBP_dom"/>
</dbReference>
<protein>
    <recommendedName>
        <fullName evidence="7">SBP-type domain-containing protein</fullName>
    </recommendedName>
</protein>
<keyword evidence="3" id="KW-0862">Zinc</keyword>
<feature type="compositionally biased region" description="Basic residues" evidence="5">
    <location>
        <begin position="277"/>
        <end position="289"/>
    </location>
</feature>
<feature type="transmembrane region" description="Helical" evidence="6">
    <location>
        <begin position="823"/>
        <end position="844"/>
    </location>
</feature>
<dbReference type="SUPFAM" id="SSF103612">
    <property type="entry name" value="SBT domain"/>
    <property type="match status" value="2"/>
</dbReference>
<feature type="region of interest" description="Disordered" evidence="5">
    <location>
        <begin position="141"/>
        <end position="167"/>
    </location>
</feature>
<feature type="compositionally biased region" description="Basic and acidic residues" evidence="5">
    <location>
        <begin position="360"/>
        <end position="369"/>
    </location>
</feature>
<evidence type="ECO:0000313" key="9">
    <source>
        <dbReference type="Proteomes" id="UP000298416"/>
    </source>
</evidence>
<dbReference type="PANTHER" id="PTHR31251:SF108">
    <property type="entry name" value="SQUAMOSA PROMOTER-BINDING-LIKE PROTEIN 7"/>
    <property type="match status" value="1"/>
</dbReference>
<feature type="region of interest" description="Disordered" evidence="5">
    <location>
        <begin position="726"/>
        <end position="760"/>
    </location>
</feature>
<dbReference type="AlphaFoldDB" id="A0A8X8Z923"/>
<dbReference type="GO" id="GO:0005634">
    <property type="term" value="C:nucleus"/>
    <property type="evidence" value="ECO:0007669"/>
    <property type="project" value="InterPro"/>
</dbReference>
<evidence type="ECO:0000256" key="4">
    <source>
        <dbReference type="PROSITE-ProRule" id="PRU00470"/>
    </source>
</evidence>
<dbReference type="GO" id="GO:0008270">
    <property type="term" value="F:zinc ion binding"/>
    <property type="evidence" value="ECO:0007669"/>
    <property type="project" value="UniProtKB-KW"/>
</dbReference>
<name>A0A8X8Z923_SALSN</name>
<dbReference type="Pfam" id="PF03110">
    <property type="entry name" value="SBP"/>
    <property type="match status" value="2"/>
</dbReference>